<evidence type="ECO:0000256" key="1">
    <source>
        <dbReference type="ARBA" id="ARBA00022630"/>
    </source>
</evidence>
<dbReference type="PRINTS" id="PR00409">
    <property type="entry name" value="PHDIOXRDTASE"/>
</dbReference>
<dbReference type="InterPro" id="IPR017938">
    <property type="entry name" value="Riboflavin_synthase-like_b-brl"/>
</dbReference>
<name>A0ABY7RGF1_9PSED</name>
<dbReference type="Proteomes" id="UP001214301">
    <property type="component" value="Chromosome"/>
</dbReference>
<dbReference type="PANTHER" id="PTHR47354">
    <property type="entry name" value="NADH OXIDOREDUCTASE HCR"/>
    <property type="match status" value="1"/>
</dbReference>
<dbReference type="InterPro" id="IPR036010">
    <property type="entry name" value="2Fe-2S_ferredoxin-like_sf"/>
</dbReference>
<proteinExistence type="predicted"/>
<evidence type="ECO:0000259" key="7">
    <source>
        <dbReference type="PROSITE" id="PS51085"/>
    </source>
</evidence>
<dbReference type="PROSITE" id="PS51085">
    <property type="entry name" value="2FE2S_FER_2"/>
    <property type="match status" value="1"/>
</dbReference>
<dbReference type="PROSITE" id="PS51384">
    <property type="entry name" value="FAD_FR"/>
    <property type="match status" value="1"/>
</dbReference>
<dbReference type="InterPro" id="IPR039261">
    <property type="entry name" value="FNR_nucleotide-bd"/>
</dbReference>
<keyword evidence="1" id="KW-0285">Flavoprotein</keyword>
<dbReference type="InterPro" id="IPR006058">
    <property type="entry name" value="2Fe2S_fd_BS"/>
</dbReference>
<dbReference type="Gene3D" id="3.10.20.30">
    <property type="match status" value="1"/>
</dbReference>
<dbReference type="Gene3D" id="2.40.30.10">
    <property type="entry name" value="Translation factors"/>
    <property type="match status" value="1"/>
</dbReference>
<dbReference type="RefSeq" id="WP_095064666.1">
    <property type="nucleotide sequence ID" value="NZ_CP116669.1"/>
</dbReference>
<keyword evidence="4" id="KW-0560">Oxidoreductase</keyword>
<evidence type="ECO:0000313" key="10">
    <source>
        <dbReference type="Proteomes" id="UP001214301"/>
    </source>
</evidence>
<keyword evidence="5" id="KW-0408">Iron</keyword>
<accession>A0ABY7RGF1</accession>
<dbReference type="PROSITE" id="PS00197">
    <property type="entry name" value="2FE2S_FER_1"/>
    <property type="match status" value="1"/>
</dbReference>
<dbReference type="EMBL" id="CP116669">
    <property type="protein sequence ID" value="WCI02683.1"/>
    <property type="molecule type" value="Genomic_DNA"/>
</dbReference>
<evidence type="ECO:0000259" key="8">
    <source>
        <dbReference type="PROSITE" id="PS51384"/>
    </source>
</evidence>
<gene>
    <name evidence="9" type="ORF">PMC74_12655</name>
</gene>
<keyword evidence="10" id="KW-1185">Reference proteome</keyword>
<dbReference type="InterPro" id="IPR001041">
    <property type="entry name" value="2Fe-2S_ferredoxin-type"/>
</dbReference>
<keyword evidence="2" id="KW-0001">2Fe-2S</keyword>
<keyword evidence="3" id="KW-0479">Metal-binding</keyword>
<evidence type="ECO:0000256" key="6">
    <source>
        <dbReference type="ARBA" id="ARBA00023014"/>
    </source>
</evidence>
<sequence>MSSQNSFSVYVKSVVHEAHDILSYEFLPLPEAGAELPPFSAGAHIDLIIEGAPLRSYSLLNSQGDKNRYVIAVAKDPKSRGGSRLIHEKLHCGDQIKVSAPKNCFELYEGGGKAILLAGGIGITPIWSMAQRLENLAINWELHYFARGRENAALLDRLESSFKYGEVHLHFAQSVDETVSTISSLLSTGDDDTHFYCCGPSGMLNSYLEASKAVPSERVHYESFVPLQEASTGGGFEVHLARSGKTVSVVEGQSVLDALGQAGVEVMNSCREGICGACEVQVLEGQPDHRDSILSEYERSSNKTMFVCCSGSKSPRLVLDL</sequence>
<dbReference type="InterPro" id="IPR050415">
    <property type="entry name" value="MRET"/>
</dbReference>
<organism evidence="9 10">
    <name type="scientific">Pseudomonas capeferrum</name>
    <dbReference type="NCBI Taxonomy" id="1495066"/>
    <lineage>
        <taxon>Bacteria</taxon>
        <taxon>Pseudomonadati</taxon>
        <taxon>Pseudomonadota</taxon>
        <taxon>Gammaproteobacteria</taxon>
        <taxon>Pseudomonadales</taxon>
        <taxon>Pseudomonadaceae</taxon>
        <taxon>Pseudomonas</taxon>
    </lineage>
</organism>
<dbReference type="SUPFAM" id="SSF52343">
    <property type="entry name" value="Ferredoxin reductase-like, C-terminal NADP-linked domain"/>
    <property type="match status" value="1"/>
</dbReference>
<feature type="domain" description="2Fe-2S ferredoxin-type" evidence="7">
    <location>
        <begin position="236"/>
        <end position="321"/>
    </location>
</feature>
<keyword evidence="6" id="KW-0411">Iron-sulfur</keyword>
<evidence type="ECO:0000256" key="4">
    <source>
        <dbReference type="ARBA" id="ARBA00023002"/>
    </source>
</evidence>
<feature type="domain" description="FAD-binding FR-type" evidence="8">
    <location>
        <begin position="4"/>
        <end position="108"/>
    </location>
</feature>
<dbReference type="InterPro" id="IPR017927">
    <property type="entry name" value="FAD-bd_FR_type"/>
</dbReference>
<dbReference type="Gene3D" id="3.40.50.80">
    <property type="entry name" value="Nucleotide-binding domain of ferredoxin-NADP reductase (FNR) module"/>
    <property type="match status" value="1"/>
</dbReference>
<dbReference type="SUPFAM" id="SSF54292">
    <property type="entry name" value="2Fe-2S ferredoxin-like"/>
    <property type="match status" value="1"/>
</dbReference>
<reference evidence="9 10" key="1">
    <citation type="journal article" date="2020" name="Front. Microbiol.">
        <title>Toward Biorecycling: Isolation of a Soil Bacterium That Grows on a Polyurethane Oligomer and Monomer.</title>
        <authorList>
            <person name="Espinosa M.J.C."/>
            <person name="Blanco A.C."/>
            <person name="Schmidgall T."/>
            <person name="Atanasoff-Kardjalieff A.K."/>
            <person name="Kappelmeyer U."/>
            <person name="Tischler D."/>
            <person name="Pieper D.H."/>
            <person name="Heipieper H.J."/>
            <person name="Eberlein C."/>
        </authorList>
    </citation>
    <scope>NUCLEOTIDE SEQUENCE [LARGE SCALE GENOMIC DNA]</scope>
    <source>
        <strain evidence="9 10">TDA1</strain>
    </source>
</reference>
<protein>
    <submittedName>
        <fullName evidence="9">PDR/VanB family oxidoreductase</fullName>
    </submittedName>
</protein>
<evidence type="ECO:0000256" key="3">
    <source>
        <dbReference type="ARBA" id="ARBA00022723"/>
    </source>
</evidence>
<dbReference type="PANTHER" id="PTHR47354:SF1">
    <property type="entry name" value="CARNITINE MONOOXYGENASE REDUCTASE SUBUNIT"/>
    <property type="match status" value="1"/>
</dbReference>
<dbReference type="InterPro" id="IPR012675">
    <property type="entry name" value="Beta-grasp_dom_sf"/>
</dbReference>
<dbReference type="SUPFAM" id="SSF63380">
    <property type="entry name" value="Riboflavin synthase domain-like"/>
    <property type="match status" value="1"/>
</dbReference>
<dbReference type="CDD" id="cd06185">
    <property type="entry name" value="PDR_like"/>
    <property type="match status" value="1"/>
</dbReference>
<dbReference type="Pfam" id="PF00111">
    <property type="entry name" value="Fer2"/>
    <property type="match status" value="1"/>
</dbReference>
<evidence type="ECO:0000256" key="2">
    <source>
        <dbReference type="ARBA" id="ARBA00022714"/>
    </source>
</evidence>
<dbReference type="CDD" id="cd00207">
    <property type="entry name" value="fer2"/>
    <property type="match status" value="1"/>
</dbReference>
<evidence type="ECO:0000256" key="5">
    <source>
        <dbReference type="ARBA" id="ARBA00023004"/>
    </source>
</evidence>
<evidence type="ECO:0000313" key="9">
    <source>
        <dbReference type="EMBL" id="WCI02683.1"/>
    </source>
</evidence>